<sequence>MYRTTVTTIVPNKDKILAAIKSETLGMKVTVINKKRGKIFEEMESPLSLWLVRLNLQRASISQEIIQEKAMRN</sequence>
<evidence type="ECO:0000313" key="1">
    <source>
        <dbReference type="EMBL" id="KOF93112.1"/>
    </source>
</evidence>
<protein>
    <submittedName>
        <fullName evidence="1">Uncharacterized protein</fullName>
    </submittedName>
</protein>
<name>A0A0L8HV82_OCTBM</name>
<organism evidence="1">
    <name type="scientific">Octopus bimaculoides</name>
    <name type="common">California two-spotted octopus</name>
    <dbReference type="NCBI Taxonomy" id="37653"/>
    <lineage>
        <taxon>Eukaryota</taxon>
        <taxon>Metazoa</taxon>
        <taxon>Spiralia</taxon>
        <taxon>Lophotrochozoa</taxon>
        <taxon>Mollusca</taxon>
        <taxon>Cephalopoda</taxon>
        <taxon>Coleoidea</taxon>
        <taxon>Octopodiformes</taxon>
        <taxon>Octopoda</taxon>
        <taxon>Incirrata</taxon>
        <taxon>Octopodidae</taxon>
        <taxon>Octopus</taxon>
    </lineage>
</organism>
<accession>A0A0L8HV82</accession>
<dbReference type="OrthoDB" id="10060191at2759"/>
<dbReference type="AlphaFoldDB" id="A0A0L8HV82"/>
<reference evidence="1" key="1">
    <citation type="submission" date="2015-07" db="EMBL/GenBank/DDBJ databases">
        <title>MeaNS - Measles Nucleotide Surveillance Program.</title>
        <authorList>
            <person name="Tran T."/>
            <person name="Druce J."/>
        </authorList>
    </citation>
    <scope>NUCLEOTIDE SEQUENCE</scope>
    <source>
        <strain evidence="1">UCB-OBI-ISO-001</strain>
        <tissue evidence="1">Gonad</tissue>
    </source>
</reference>
<proteinExistence type="predicted"/>
<dbReference type="EMBL" id="KQ417230">
    <property type="protein sequence ID" value="KOF93112.1"/>
    <property type="molecule type" value="Genomic_DNA"/>
</dbReference>
<gene>
    <name evidence="1" type="ORF">OCBIM_22005143mg</name>
</gene>